<evidence type="ECO:0000256" key="6">
    <source>
        <dbReference type="ARBA" id="ARBA00022884"/>
    </source>
</evidence>
<dbReference type="Pfam" id="PF20258">
    <property type="entry name" value="tRNA_Me_trans_C"/>
    <property type="match status" value="1"/>
</dbReference>
<dbReference type="InterPro" id="IPR023382">
    <property type="entry name" value="MnmA-like_central_sf"/>
</dbReference>
<evidence type="ECO:0000256" key="5">
    <source>
        <dbReference type="ARBA" id="ARBA00022840"/>
    </source>
</evidence>
<proteinExistence type="inferred from homology"/>
<feature type="region of interest" description="Interaction with tRNA" evidence="9">
    <location>
        <begin position="152"/>
        <end position="154"/>
    </location>
</feature>
<evidence type="ECO:0000259" key="10">
    <source>
        <dbReference type="Pfam" id="PF20258"/>
    </source>
</evidence>
<dbReference type="Gene3D" id="2.30.30.280">
    <property type="entry name" value="Adenine nucleotide alpha hydrolases-like domains"/>
    <property type="match status" value="1"/>
</dbReference>
<feature type="active site" description="Cysteine persulfide intermediate" evidence="9">
    <location>
        <position position="202"/>
    </location>
</feature>
<organism evidence="12 13">
    <name type="scientific">Mesonia maritima</name>
    <dbReference type="NCBI Taxonomy" id="1793873"/>
    <lineage>
        <taxon>Bacteria</taxon>
        <taxon>Pseudomonadati</taxon>
        <taxon>Bacteroidota</taxon>
        <taxon>Flavobacteriia</taxon>
        <taxon>Flavobacteriales</taxon>
        <taxon>Flavobacteriaceae</taxon>
        <taxon>Mesonia</taxon>
    </lineage>
</organism>
<dbReference type="PANTHER" id="PTHR11933">
    <property type="entry name" value="TRNA 5-METHYLAMINOMETHYL-2-THIOURIDYLATE -METHYLTRANSFERASE"/>
    <property type="match status" value="1"/>
</dbReference>
<keyword evidence="13" id="KW-1185">Reference proteome</keyword>
<dbReference type="NCBIfam" id="NF001138">
    <property type="entry name" value="PRK00143.1"/>
    <property type="match status" value="1"/>
</dbReference>
<dbReference type="Gene3D" id="3.40.50.620">
    <property type="entry name" value="HUPs"/>
    <property type="match status" value="1"/>
</dbReference>
<evidence type="ECO:0000313" key="12">
    <source>
        <dbReference type="EMBL" id="MDR6301457.1"/>
    </source>
</evidence>
<sequence length="397" mass="44955">MNKKRVVVGLSGGVDSSVTAYLLKEQGYEVIGLFMKNWHDDSVTISDECPWLDDSNDAMLVADKLNIPFQTVDLSEEYKERIVDYMFNEYERGRTPNPDVLCNREIKFDVFMKIALSLGADYVATGHYCRKGEIEKEGKKIYQLLAGKDKNKDQSYFLCQLSQEQLAKTLFPIGELQKSEVRKIAAEQELVTAGKKDSQGLCFIGKVRLPDFLQQKLQPKNGDIVEISSEDSIYQSVENNFSSKQEELVVLSEKYSYQPDLGKKVGSHNGAHYFTKGQRKGLAVGGTPEPLFVIETDVKNNIIYTGQGKNHPGLLRKGLFIANDEIHWVREDLQLQNDESLEVSARIRYRQPLEKATLYKTENGLYVIFENAQTAITEGQFVAWYQDEELLGSGVIS</sequence>
<feature type="binding site" evidence="9">
    <location>
        <position position="126"/>
    </location>
    <ligand>
        <name>ATP</name>
        <dbReference type="ChEBI" id="CHEBI:30616"/>
    </ligand>
</feature>
<dbReference type="Gene3D" id="2.40.30.10">
    <property type="entry name" value="Translation factors"/>
    <property type="match status" value="1"/>
</dbReference>
<feature type="binding site" evidence="9">
    <location>
        <position position="35"/>
    </location>
    <ligand>
        <name>ATP</name>
        <dbReference type="ChEBI" id="CHEBI:30616"/>
    </ligand>
</feature>
<feature type="binding site" evidence="9">
    <location>
        <begin position="9"/>
        <end position="16"/>
    </location>
    <ligand>
        <name>ATP</name>
        <dbReference type="ChEBI" id="CHEBI:30616"/>
    </ligand>
</feature>
<dbReference type="HAMAP" id="MF_00144">
    <property type="entry name" value="tRNA_thiouridyl_MnmA"/>
    <property type="match status" value="1"/>
</dbReference>
<dbReference type="InterPro" id="IPR014729">
    <property type="entry name" value="Rossmann-like_a/b/a_fold"/>
</dbReference>
<name>A0ABU1KAE2_9FLAO</name>
<dbReference type="InterPro" id="IPR004506">
    <property type="entry name" value="MnmA-like"/>
</dbReference>
<evidence type="ECO:0000256" key="7">
    <source>
        <dbReference type="ARBA" id="ARBA00023157"/>
    </source>
</evidence>
<protein>
    <recommendedName>
        <fullName evidence="9">tRNA-specific 2-thiouridylase MnmA</fullName>
        <ecNumber evidence="9">2.8.1.13</ecNumber>
    </recommendedName>
</protein>
<dbReference type="EMBL" id="JAVDQA010000006">
    <property type="protein sequence ID" value="MDR6301457.1"/>
    <property type="molecule type" value="Genomic_DNA"/>
</dbReference>
<dbReference type="Pfam" id="PF03054">
    <property type="entry name" value="tRNA_Me_trans"/>
    <property type="match status" value="1"/>
</dbReference>
<keyword evidence="6 9" id="KW-0694">RNA-binding</keyword>
<dbReference type="RefSeq" id="WP_309728878.1">
    <property type="nucleotide sequence ID" value="NZ_JAVDQA010000006.1"/>
</dbReference>
<dbReference type="PANTHER" id="PTHR11933:SF5">
    <property type="entry name" value="MITOCHONDRIAL TRNA-SPECIFIC 2-THIOURIDYLASE 1"/>
    <property type="match status" value="1"/>
</dbReference>
<accession>A0ABU1KAE2</accession>
<feature type="region of interest" description="Interaction with tRNA" evidence="9">
    <location>
        <begin position="348"/>
        <end position="349"/>
    </location>
</feature>
<dbReference type="EC" id="2.8.1.13" evidence="9"/>
<dbReference type="InterPro" id="IPR046885">
    <property type="entry name" value="MnmA-like_C"/>
</dbReference>
<feature type="active site" description="Nucleophile" evidence="9">
    <location>
        <position position="102"/>
    </location>
</feature>
<keyword evidence="2 9" id="KW-0808">Transferase</keyword>
<evidence type="ECO:0000256" key="1">
    <source>
        <dbReference type="ARBA" id="ARBA00022555"/>
    </source>
</evidence>
<evidence type="ECO:0000256" key="8">
    <source>
        <dbReference type="ARBA" id="ARBA00051542"/>
    </source>
</evidence>
<dbReference type="GO" id="GO:0016740">
    <property type="term" value="F:transferase activity"/>
    <property type="evidence" value="ECO:0007669"/>
    <property type="project" value="UniProtKB-KW"/>
</dbReference>
<dbReference type="NCBIfam" id="TIGR00420">
    <property type="entry name" value="trmU"/>
    <property type="match status" value="1"/>
</dbReference>
<dbReference type="Pfam" id="PF20259">
    <property type="entry name" value="tRNA_Me_trans_M"/>
    <property type="match status" value="1"/>
</dbReference>
<comment type="function">
    <text evidence="9">Catalyzes the 2-thiolation of uridine at the wobble position (U34) of tRNA, leading to the formation of s(2)U34.</text>
</comment>
<feature type="site" description="Interaction with tRNA" evidence="9">
    <location>
        <position position="127"/>
    </location>
</feature>
<keyword evidence="4 9" id="KW-0547">Nucleotide-binding</keyword>
<dbReference type="Proteomes" id="UP001257659">
    <property type="component" value="Unassembled WGS sequence"/>
</dbReference>
<keyword evidence="3 9" id="KW-0819">tRNA processing</keyword>
<evidence type="ECO:0000259" key="11">
    <source>
        <dbReference type="Pfam" id="PF20259"/>
    </source>
</evidence>
<evidence type="ECO:0000256" key="9">
    <source>
        <dbReference type="HAMAP-Rule" id="MF_00144"/>
    </source>
</evidence>
<evidence type="ECO:0000256" key="2">
    <source>
        <dbReference type="ARBA" id="ARBA00022679"/>
    </source>
</evidence>
<comment type="similarity">
    <text evidence="9">Belongs to the MnmA/TRMU family.</text>
</comment>
<feature type="domain" description="tRNA-specific 2-thiouridylase MnmA-like C-terminal" evidence="10">
    <location>
        <begin position="324"/>
        <end position="396"/>
    </location>
</feature>
<dbReference type="SUPFAM" id="SSF52402">
    <property type="entry name" value="Adenine nucleotide alpha hydrolases-like"/>
    <property type="match status" value="1"/>
</dbReference>
<feature type="site" description="Interaction with tRNA" evidence="9">
    <location>
        <position position="380"/>
    </location>
</feature>
<comment type="caution">
    <text evidence="12">The sequence shown here is derived from an EMBL/GenBank/DDBJ whole genome shotgun (WGS) entry which is preliminary data.</text>
</comment>
<dbReference type="CDD" id="cd01998">
    <property type="entry name" value="MnmA_TRMU-like"/>
    <property type="match status" value="1"/>
</dbReference>
<keyword evidence="7" id="KW-1015">Disulfide bond</keyword>
<feature type="region of interest" description="Interaction with target base in tRNA" evidence="9">
    <location>
        <begin position="97"/>
        <end position="99"/>
    </location>
</feature>
<evidence type="ECO:0000256" key="3">
    <source>
        <dbReference type="ARBA" id="ARBA00022694"/>
    </source>
</evidence>
<comment type="catalytic activity">
    <reaction evidence="8 9">
        <text>S-sulfanyl-L-cysteinyl-[protein] + uridine(34) in tRNA + AH2 + ATP = 2-thiouridine(34) in tRNA + L-cysteinyl-[protein] + A + AMP + diphosphate + H(+)</text>
        <dbReference type="Rhea" id="RHEA:47032"/>
        <dbReference type="Rhea" id="RHEA-COMP:10131"/>
        <dbReference type="Rhea" id="RHEA-COMP:11726"/>
        <dbReference type="Rhea" id="RHEA-COMP:11727"/>
        <dbReference type="Rhea" id="RHEA-COMP:11728"/>
        <dbReference type="ChEBI" id="CHEBI:13193"/>
        <dbReference type="ChEBI" id="CHEBI:15378"/>
        <dbReference type="ChEBI" id="CHEBI:17499"/>
        <dbReference type="ChEBI" id="CHEBI:29950"/>
        <dbReference type="ChEBI" id="CHEBI:30616"/>
        <dbReference type="ChEBI" id="CHEBI:33019"/>
        <dbReference type="ChEBI" id="CHEBI:61963"/>
        <dbReference type="ChEBI" id="CHEBI:65315"/>
        <dbReference type="ChEBI" id="CHEBI:87170"/>
        <dbReference type="ChEBI" id="CHEBI:456215"/>
        <dbReference type="EC" id="2.8.1.13"/>
    </reaction>
</comment>
<gene>
    <name evidence="9" type="primary">mnmA</name>
    <name evidence="12" type="ORF">GGR31_002126</name>
</gene>
<evidence type="ECO:0000256" key="4">
    <source>
        <dbReference type="ARBA" id="ARBA00022741"/>
    </source>
</evidence>
<feature type="domain" description="tRNA-specific 2-thiouridylase MnmA-like central" evidence="11">
    <location>
        <begin position="260"/>
        <end position="306"/>
    </location>
</feature>
<comment type="caution">
    <text evidence="9">Lacks conserved residue(s) required for the propagation of feature annotation.</text>
</comment>
<keyword evidence="5 9" id="KW-0067">ATP-binding</keyword>
<evidence type="ECO:0000313" key="13">
    <source>
        <dbReference type="Proteomes" id="UP001257659"/>
    </source>
</evidence>
<keyword evidence="9" id="KW-0963">Cytoplasm</keyword>
<dbReference type="InterPro" id="IPR046884">
    <property type="entry name" value="MnmA-like_central"/>
</dbReference>
<comment type="subcellular location">
    <subcellularLocation>
        <location evidence="9">Cytoplasm</location>
    </subcellularLocation>
</comment>
<keyword evidence="1 9" id="KW-0820">tRNA-binding</keyword>
<reference evidence="12 13" key="1">
    <citation type="submission" date="2023-07" db="EMBL/GenBank/DDBJ databases">
        <title>Genomic Encyclopedia of Type Strains, Phase IV (KMG-IV): sequencing the most valuable type-strain genomes for metagenomic binning, comparative biology and taxonomic classification.</title>
        <authorList>
            <person name="Goeker M."/>
        </authorList>
    </citation>
    <scope>NUCLEOTIDE SEQUENCE [LARGE SCALE GENOMIC DNA]</scope>
    <source>
        <strain evidence="12 13">DSM 102814</strain>
    </source>
</reference>